<sequence length="746" mass="81934">MLDATEDGNDERPASSRKEGSPEAINTDVGNRMVYKLVKVRDDGSVLAATEDDVFQCLVGGSDNGLSSYDPEGSDAVGDDDDEGSDYVASDGDDLSGRTNIIPIQDLAVERQRLKAQIEVLDCILMRVDLEERRRLSAEKEAAEKVCCREGNPSTYVNAGDVGSGEYKRQRRPNPKYFDAVYDAGDDFLMGPPLSSSSGEPMPRPLSSRKPPRNTVVVSPRVTSGWGSHRSSSRAAGSHRARAVVTQKPFIRTINKAASTCPVLSIVSKDDHNIMSLDNLSIRELHEAFCSTYGRETSVKDKHWLKRQISAGWVRQQDVVIRSSSHQQVQNKLKARLDRVTQAEQPLPTTVPSNVGNIEREVANESHLQKENDVEHFRDTFRNRLGSRCFQRRVTTPAILSRGGSFGILAAGSLNGSSDPRGQTAIYGEVVNNGEVVEGKRQRKPNRRYIEDEAGYVASGFVPVHDTRSFYGETEGAGLNSTKNYSWRTVETDGSSDIIGRHGNVRGSNLQNVSSKKFSPIQRPKLISSGMKRKVGGRAAKLVKMAHTTARAARHDAEAALRKAKFQLPTTPDIITDDIPDVNVEAGDRASTVMPIVECDPAAVVQPLVLDSRGESDQLIVTVPTANGGTRRKHHRPWTLREVMTLVEGVARCGGGKWADIKKLAFSTVGYRTAVDLKDKWRNLLRASRAQLHPTKQGERKKQFTAAIPAPILSRVRELASLPNQTPSSTVSMSSTSRSGRIVHRR</sequence>
<dbReference type="SUPFAM" id="SSF46689">
    <property type="entry name" value="Homeodomain-like"/>
    <property type="match status" value="1"/>
</dbReference>
<dbReference type="PANTHER" id="PTHR47122:SF8">
    <property type="entry name" value="MYB-LIKE DOMAIN-CONTAINING PROTEIN"/>
    <property type="match status" value="1"/>
</dbReference>
<evidence type="ECO:0000259" key="2">
    <source>
        <dbReference type="PROSITE" id="PS50090"/>
    </source>
</evidence>
<organism evidence="4 5">
    <name type="scientific">Ceratodon purpureus</name>
    <name type="common">Fire moss</name>
    <name type="synonym">Dicranum purpureum</name>
    <dbReference type="NCBI Taxonomy" id="3225"/>
    <lineage>
        <taxon>Eukaryota</taxon>
        <taxon>Viridiplantae</taxon>
        <taxon>Streptophyta</taxon>
        <taxon>Embryophyta</taxon>
        <taxon>Bryophyta</taxon>
        <taxon>Bryophytina</taxon>
        <taxon>Bryopsida</taxon>
        <taxon>Dicranidae</taxon>
        <taxon>Pseudoditrichales</taxon>
        <taxon>Ditrichaceae</taxon>
        <taxon>Ceratodon</taxon>
    </lineage>
</organism>
<dbReference type="SMART" id="SM00717">
    <property type="entry name" value="SANT"/>
    <property type="match status" value="1"/>
</dbReference>
<dbReference type="InterPro" id="IPR009057">
    <property type="entry name" value="Homeodomain-like_sf"/>
</dbReference>
<feature type="compositionally biased region" description="Basic and acidic residues" evidence="1">
    <location>
        <begin position="10"/>
        <end position="21"/>
    </location>
</feature>
<dbReference type="Pfam" id="PF00249">
    <property type="entry name" value="Myb_DNA-binding"/>
    <property type="match status" value="1"/>
</dbReference>
<dbReference type="Gene3D" id="1.10.246.220">
    <property type="match status" value="1"/>
</dbReference>
<dbReference type="PANTHER" id="PTHR47122">
    <property type="entry name" value="MYB-LIKE DNA-BINDING DOMAIN CONTAINING PROTEIN, EXPRESSED"/>
    <property type="match status" value="1"/>
</dbReference>
<feature type="compositionally biased region" description="Low complexity" evidence="1">
    <location>
        <begin position="227"/>
        <end position="236"/>
    </location>
</feature>
<dbReference type="AlphaFoldDB" id="A0A8T0GMK3"/>
<dbReference type="PROSITE" id="PS51294">
    <property type="entry name" value="HTH_MYB"/>
    <property type="match status" value="1"/>
</dbReference>
<reference evidence="4" key="1">
    <citation type="submission" date="2020-06" db="EMBL/GenBank/DDBJ databases">
        <title>WGS assembly of Ceratodon purpureus strain R40.</title>
        <authorList>
            <person name="Carey S.B."/>
            <person name="Jenkins J."/>
            <person name="Shu S."/>
            <person name="Lovell J.T."/>
            <person name="Sreedasyam A."/>
            <person name="Maumus F."/>
            <person name="Tiley G.P."/>
            <person name="Fernandez-Pozo N."/>
            <person name="Barry K."/>
            <person name="Chen C."/>
            <person name="Wang M."/>
            <person name="Lipzen A."/>
            <person name="Daum C."/>
            <person name="Saski C.A."/>
            <person name="Payton A.C."/>
            <person name="Mcbreen J.C."/>
            <person name="Conrad R.E."/>
            <person name="Kollar L.M."/>
            <person name="Olsson S."/>
            <person name="Huttunen S."/>
            <person name="Landis J.B."/>
            <person name="Wickett N.J."/>
            <person name="Johnson M.G."/>
            <person name="Rensing S.A."/>
            <person name="Grimwood J."/>
            <person name="Schmutz J."/>
            <person name="Mcdaniel S.F."/>
        </authorList>
    </citation>
    <scope>NUCLEOTIDE SEQUENCE</scope>
    <source>
        <strain evidence="4">R40</strain>
    </source>
</reference>
<accession>A0A8T0GMK3</accession>
<feature type="region of interest" description="Disordered" evidence="1">
    <location>
        <begin position="66"/>
        <end position="94"/>
    </location>
</feature>
<dbReference type="PROSITE" id="PS50090">
    <property type="entry name" value="MYB_LIKE"/>
    <property type="match status" value="1"/>
</dbReference>
<dbReference type="EMBL" id="CM026430">
    <property type="protein sequence ID" value="KAG0560771.1"/>
    <property type="molecule type" value="Genomic_DNA"/>
</dbReference>
<keyword evidence="5" id="KW-1185">Reference proteome</keyword>
<feature type="domain" description="HTH myb-type" evidence="3">
    <location>
        <begin position="630"/>
        <end position="689"/>
    </location>
</feature>
<feature type="domain" description="Myb-like" evidence="2">
    <location>
        <begin position="630"/>
        <end position="685"/>
    </location>
</feature>
<evidence type="ECO:0000313" key="5">
    <source>
        <dbReference type="Proteomes" id="UP000822688"/>
    </source>
</evidence>
<dbReference type="InterPro" id="IPR001005">
    <property type="entry name" value="SANT/Myb"/>
</dbReference>
<feature type="region of interest" description="Disordered" evidence="1">
    <location>
        <begin position="1"/>
        <end position="27"/>
    </location>
</feature>
<protein>
    <submittedName>
        <fullName evidence="4">Uncharacterized protein</fullName>
    </submittedName>
</protein>
<dbReference type="InterPro" id="IPR017930">
    <property type="entry name" value="Myb_dom"/>
</dbReference>
<evidence type="ECO:0000256" key="1">
    <source>
        <dbReference type="SAM" id="MobiDB-lite"/>
    </source>
</evidence>
<gene>
    <name evidence="4" type="ORF">KC19_9G012100</name>
</gene>
<evidence type="ECO:0000313" key="4">
    <source>
        <dbReference type="EMBL" id="KAG0560771.1"/>
    </source>
</evidence>
<feature type="region of interest" description="Disordered" evidence="1">
    <location>
        <begin position="190"/>
        <end position="241"/>
    </location>
</feature>
<dbReference type="CDD" id="cd11660">
    <property type="entry name" value="SANT_TRF"/>
    <property type="match status" value="1"/>
</dbReference>
<dbReference type="Proteomes" id="UP000822688">
    <property type="component" value="Chromosome 9"/>
</dbReference>
<name>A0A8T0GMK3_CERPU</name>
<comment type="caution">
    <text evidence="4">The sequence shown here is derived from an EMBL/GenBank/DDBJ whole genome shotgun (WGS) entry which is preliminary data.</text>
</comment>
<proteinExistence type="predicted"/>
<feature type="compositionally biased region" description="Low complexity" evidence="1">
    <location>
        <begin position="726"/>
        <end position="739"/>
    </location>
</feature>
<feature type="region of interest" description="Disordered" evidence="1">
    <location>
        <begin position="723"/>
        <end position="746"/>
    </location>
</feature>
<evidence type="ECO:0000259" key="3">
    <source>
        <dbReference type="PROSITE" id="PS51294"/>
    </source>
</evidence>